<accession>A0ABW2YAR3</accession>
<organism evidence="1 2">
    <name type="scientific">Lysobacter brunescens</name>
    <dbReference type="NCBI Taxonomy" id="262323"/>
    <lineage>
        <taxon>Bacteria</taxon>
        <taxon>Pseudomonadati</taxon>
        <taxon>Pseudomonadota</taxon>
        <taxon>Gammaproteobacteria</taxon>
        <taxon>Lysobacterales</taxon>
        <taxon>Lysobacteraceae</taxon>
        <taxon>Lysobacter</taxon>
    </lineage>
</organism>
<protein>
    <submittedName>
        <fullName evidence="1">Uncharacterized protein</fullName>
    </submittedName>
</protein>
<keyword evidence="2" id="KW-1185">Reference proteome</keyword>
<dbReference type="EMBL" id="JBHTIF010000001">
    <property type="protein sequence ID" value="MFD0725649.1"/>
    <property type="molecule type" value="Genomic_DNA"/>
</dbReference>
<name>A0ABW2YAR3_9GAMM</name>
<gene>
    <name evidence="1" type="ORF">ACFQ0E_08555</name>
</gene>
<evidence type="ECO:0000313" key="1">
    <source>
        <dbReference type="EMBL" id="MFD0725649.1"/>
    </source>
</evidence>
<proteinExistence type="predicted"/>
<evidence type="ECO:0000313" key="2">
    <source>
        <dbReference type="Proteomes" id="UP001597110"/>
    </source>
</evidence>
<sequence>MGWSMIDYGEYWAHAHDSDQILFMTFASEFLDSSSEFVGETWLQDWKIYWLEHKADHANGCCDLDLQSHLLDGRRIKVFRDFLAAYRSRISRYGDEIPAEVINLKTAVPFYLQQMGPSRTSDLLAFVTTIEDLLSGNTQNKLVHRKE</sequence>
<dbReference type="Proteomes" id="UP001597110">
    <property type="component" value="Unassembled WGS sequence"/>
</dbReference>
<comment type="caution">
    <text evidence="1">The sequence shown here is derived from an EMBL/GenBank/DDBJ whole genome shotgun (WGS) entry which is preliminary data.</text>
</comment>
<dbReference type="RefSeq" id="WP_386823237.1">
    <property type="nucleotide sequence ID" value="NZ_JBHTIF010000001.1"/>
</dbReference>
<reference evidence="2" key="1">
    <citation type="journal article" date="2019" name="Int. J. Syst. Evol. Microbiol.">
        <title>The Global Catalogue of Microorganisms (GCM) 10K type strain sequencing project: providing services to taxonomists for standard genome sequencing and annotation.</title>
        <authorList>
            <consortium name="The Broad Institute Genomics Platform"/>
            <consortium name="The Broad Institute Genome Sequencing Center for Infectious Disease"/>
            <person name="Wu L."/>
            <person name="Ma J."/>
        </authorList>
    </citation>
    <scope>NUCLEOTIDE SEQUENCE [LARGE SCALE GENOMIC DNA]</scope>
    <source>
        <strain evidence="2">CCUG 55585</strain>
    </source>
</reference>